<dbReference type="GO" id="GO:0003723">
    <property type="term" value="F:RNA binding"/>
    <property type="evidence" value="ECO:0007669"/>
    <property type="project" value="UniProtKB-KW"/>
</dbReference>
<dbReference type="InterPro" id="IPR036986">
    <property type="entry name" value="S4_RNA-bd_sf"/>
</dbReference>
<dbReference type="Gene3D" id="3.10.290.10">
    <property type="entry name" value="RNA-binding S4 domain"/>
    <property type="match status" value="1"/>
</dbReference>
<dbReference type="InterPro" id="IPR006145">
    <property type="entry name" value="PsdUridine_synth_RsuA/RluA"/>
</dbReference>
<dbReference type="NCBIfam" id="NF007976">
    <property type="entry name" value="PRK10700.1"/>
    <property type="match status" value="1"/>
</dbReference>
<dbReference type="InterPro" id="IPR002942">
    <property type="entry name" value="S4_RNA-bd"/>
</dbReference>
<dbReference type="InterPro" id="IPR018496">
    <property type="entry name" value="PsdUridine_synth_RsuA/RluB_CS"/>
</dbReference>
<accession>A0A7G1QBE4</accession>
<keyword evidence="3 7" id="KW-0413">Isomerase</keyword>
<evidence type="ECO:0000256" key="4">
    <source>
        <dbReference type="ARBA" id="ARBA00036944"/>
    </source>
</evidence>
<dbReference type="GO" id="GO:0160139">
    <property type="term" value="F:23S rRNA pseudouridine(2605) synthase activity"/>
    <property type="evidence" value="ECO:0007669"/>
    <property type="project" value="UniProtKB-EC"/>
</dbReference>
<evidence type="ECO:0000313" key="10">
    <source>
        <dbReference type="Proteomes" id="UP000516072"/>
    </source>
</evidence>
<dbReference type="InterPro" id="IPR020094">
    <property type="entry name" value="TruA/RsuA/RluB/E/F_N"/>
</dbReference>
<dbReference type="CDD" id="cd00165">
    <property type="entry name" value="S4"/>
    <property type="match status" value="1"/>
</dbReference>
<keyword evidence="9" id="KW-0456">Lyase</keyword>
<comment type="catalytic activity">
    <reaction evidence="4">
        <text>uridine(2605) in 23S rRNA = pseudouridine(2605) in 23S rRNA</text>
        <dbReference type="Rhea" id="RHEA:42520"/>
        <dbReference type="Rhea" id="RHEA-COMP:10095"/>
        <dbReference type="Rhea" id="RHEA-COMP:10096"/>
        <dbReference type="ChEBI" id="CHEBI:65314"/>
        <dbReference type="ChEBI" id="CHEBI:65315"/>
        <dbReference type="EC" id="5.4.99.22"/>
    </reaction>
</comment>
<dbReference type="SUPFAM" id="SSF55120">
    <property type="entry name" value="Pseudouridine synthase"/>
    <property type="match status" value="1"/>
</dbReference>
<evidence type="ECO:0000256" key="7">
    <source>
        <dbReference type="RuleBase" id="RU003887"/>
    </source>
</evidence>
<dbReference type="InterPro" id="IPR020103">
    <property type="entry name" value="PsdUridine_synth_cat_dom_sf"/>
</dbReference>
<name>A0A7G1QBE4_9GAMM</name>
<dbReference type="FunFam" id="3.30.70.1560:FF:000001">
    <property type="entry name" value="Pseudouridine synthase"/>
    <property type="match status" value="1"/>
</dbReference>
<dbReference type="Pfam" id="PF01479">
    <property type="entry name" value="S4"/>
    <property type="match status" value="1"/>
</dbReference>
<gene>
    <name evidence="9" type="primary">rluB</name>
    <name evidence="9" type="ORF">NSCAC_1557</name>
</gene>
<dbReference type="PROSITE" id="PS01149">
    <property type="entry name" value="PSI_RSU"/>
    <property type="match status" value="1"/>
</dbReference>
<dbReference type="EMBL" id="LR778175">
    <property type="protein sequence ID" value="CAB1277211.1"/>
    <property type="molecule type" value="Genomic_DNA"/>
</dbReference>
<evidence type="ECO:0000259" key="8">
    <source>
        <dbReference type="SMART" id="SM00363"/>
    </source>
</evidence>
<dbReference type="GO" id="GO:0000455">
    <property type="term" value="P:enzyme-directed rRNA pseudouridine synthesis"/>
    <property type="evidence" value="ECO:0007669"/>
    <property type="project" value="UniProtKB-ARBA"/>
</dbReference>
<dbReference type="Proteomes" id="UP000516072">
    <property type="component" value="Chromosome"/>
</dbReference>
<dbReference type="EC" id="5.4.99.-" evidence="7"/>
<comment type="similarity">
    <text evidence="1 7">Belongs to the pseudouridine synthase RsuA family.</text>
</comment>
<dbReference type="SUPFAM" id="SSF55174">
    <property type="entry name" value="Alpha-L RNA-binding motif"/>
    <property type="match status" value="1"/>
</dbReference>
<dbReference type="FunFam" id="3.10.290.10:FF:000003">
    <property type="entry name" value="Pseudouridine synthase"/>
    <property type="match status" value="1"/>
</dbReference>
<dbReference type="Gene3D" id="3.30.70.1560">
    <property type="entry name" value="Alpha-L RNA-binding motif"/>
    <property type="match status" value="1"/>
</dbReference>
<organism evidence="9 10">
    <name type="scientific">Candidatus Nitrosacidococcus tergens</name>
    <dbReference type="NCBI Taxonomy" id="553981"/>
    <lineage>
        <taxon>Bacteria</taxon>
        <taxon>Pseudomonadati</taxon>
        <taxon>Pseudomonadota</taxon>
        <taxon>Gammaproteobacteria</taxon>
        <taxon>Chromatiales</taxon>
        <taxon>Chromatiaceae</taxon>
        <taxon>Candidatus Nitrosacidococcus</taxon>
    </lineage>
</organism>
<evidence type="ECO:0000256" key="3">
    <source>
        <dbReference type="ARBA" id="ARBA00023235"/>
    </source>
</evidence>
<dbReference type="KEGG" id="ntg:NSCAC_1557"/>
<evidence type="ECO:0000256" key="5">
    <source>
        <dbReference type="ARBA" id="ARBA00037383"/>
    </source>
</evidence>
<dbReference type="CDD" id="cd02556">
    <property type="entry name" value="PseudoU_synth_RluB"/>
    <property type="match status" value="1"/>
</dbReference>
<dbReference type="InterPro" id="IPR042092">
    <property type="entry name" value="PsdUridine_s_RsuA/RluB/E/F_cat"/>
</dbReference>
<dbReference type="InterPro" id="IPR050343">
    <property type="entry name" value="RsuA_PseudoU_synthase"/>
</dbReference>
<evidence type="ECO:0000313" key="9">
    <source>
        <dbReference type="EMBL" id="CAB1277211.1"/>
    </source>
</evidence>
<evidence type="ECO:0000256" key="6">
    <source>
        <dbReference type="PROSITE-ProRule" id="PRU00182"/>
    </source>
</evidence>
<reference evidence="9 10" key="1">
    <citation type="submission" date="2020-03" db="EMBL/GenBank/DDBJ databases">
        <authorList>
            <person name="Picone N."/>
        </authorList>
    </citation>
    <scope>NUCLEOTIDE SEQUENCE [LARGE SCALE GENOMIC DNA]</scope>
    <source>
        <strain evidence="9">NSCAC1</strain>
    </source>
</reference>
<dbReference type="NCBIfam" id="TIGR00093">
    <property type="entry name" value="pseudouridine synthase"/>
    <property type="match status" value="1"/>
</dbReference>
<dbReference type="Pfam" id="PF00849">
    <property type="entry name" value="PseudoU_synth_2"/>
    <property type="match status" value="1"/>
</dbReference>
<dbReference type="SMART" id="SM00363">
    <property type="entry name" value="S4"/>
    <property type="match status" value="1"/>
</dbReference>
<dbReference type="GO" id="GO:0005829">
    <property type="term" value="C:cytosol"/>
    <property type="evidence" value="ECO:0007669"/>
    <property type="project" value="UniProtKB-ARBA"/>
</dbReference>
<dbReference type="PROSITE" id="PS50889">
    <property type="entry name" value="S4"/>
    <property type="match status" value="1"/>
</dbReference>
<comment type="function">
    <text evidence="5">Responsible for synthesis of pseudouridine from uracil-2605 in 23S ribosomal RNA.</text>
</comment>
<dbReference type="PANTHER" id="PTHR47683:SF3">
    <property type="entry name" value="RIBOSOMAL LARGE SUBUNIT PSEUDOURIDINE SYNTHASE B"/>
    <property type="match status" value="1"/>
</dbReference>
<evidence type="ECO:0000256" key="1">
    <source>
        <dbReference type="ARBA" id="ARBA00008348"/>
    </source>
</evidence>
<proteinExistence type="inferred from homology"/>
<sequence>MLMKLRQNKSYRAHNPIFKKEKDNTKAKSKSRRVQYCDPSEMERLQKVLARGGIASRRRIESWIEMGRIRVNGTIAKLGDRVSKNDSITLDGEKVSSRQLKPFKDIQVILYHKPPGEVCTRRDEKERPTVFRALPRPKQGRWINVGRLDLNTSGLLLFTNDGELAHQLMHPSMAVEREYAVRILGNVTESALNNMLKGVQLEDGFAQFNNILDAGGVGANHWYHVTVQEGRNREVRRIWESQQVQVSRLIRIRFGSIKLPSRLKVGHWQSLTSSEIQSLLEMVKEKSISTLAPTPILPALK</sequence>
<protein>
    <recommendedName>
        <fullName evidence="7">Pseudouridine synthase</fullName>
        <ecNumber evidence="7">5.4.99.-</ecNumber>
    </recommendedName>
</protein>
<keyword evidence="2 6" id="KW-0694">RNA-binding</keyword>
<dbReference type="PANTHER" id="PTHR47683">
    <property type="entry name" value="PSEUDOURIDINE SYNTHASE FAMILY PROTEIN-RELATED"/>
    <property type="match status" value="1"/>
</dbReference>
<keyword evidence="10" id="KW-1185">Reference proteome</keyword>
<dbReference type="AlphaFoldDB" id="A0A7G1QBE4"/>
<dbReference type="GO" id="GO:0016829">
    <property type="term" value="F:lyase activity"/>
    <property type="evidence" value="ECO:0007669"/>
    <property type="project" value="UniProtKB-KW"/>
</dbReference>
<dbReference type="InterPro" id="IPR000748">
    <property type="entry name" value="PsdUridine_synth_RsuA/RluB/E/F"/>
</dbReference>
<dbReference type="Gene3D" id="3.30.70.580">
    <property type="entry name" value="Pseudouridine synthase I, catalytic domain, N-terminal subdomain"/>
    <property type="match status" value="1"/>
</dbReference>
<feature type="domain" description="RNA-binding S4" evidence="8">
    <location>
        <begin position="43"/>
        <end position="101"/>
    </location>
</feature>
<evidence type="ECO:0000256" key="2">
    <source>
        <dbReference type="ARBA" id="ARBA00022884"/>
    </source>
</evidence>